<dbReference type="RefSeq" id="WP_154452143.1">
    <property type="nucleotide sequence ID" value="NZ_CP044328.1"/>
</dbReference>
<evidence type="ECO:0000313" key="3">
    <source>
        <dbReference type="Proteomes" id="UP000424673"/>
    </source>
</evidence>
<organism evidence="2 3">
    <name type="scientific">Methylocystis rosea</name>
    <dbReference type="NCBI Taxonomy" id="173366"/>
    <lineage>
        <taxon>Bacteria</taxon>
        <taxon>Pseudomonadati</taxon>
        <taxon>Pseudomonadota</taxon>
        <taxon>Alphaproteobacteria</taxon>
        <taxon>Hyphomicrobiales</taxon>
        <taxon>Methylocystaceae</taxon>
        <taxon>Methylocystis</taxon>
    </lineage>
</organism>
<dbReference type="EMBL" id="CP044328">
    <property type="protein sequence ID" value="QGM94192.1"/>
    <property type="molecule type" value="Genomic_DNA"/>
</dbReference>
<reference evidence="2 3" key="2">
    <citation type="journal article" date="2021" name="AMB Express">
        <title>Isolation and characterisation of Methylocystis spp. for poly-3-hydroxybutyrate production using waste methane feedstocks.</title>
        <authorList>
            <person name="Rumah B.L."/>
            <person name="Stead C.E."/>
            <person name="Claxton Stevens B.H."/>
            <person name="Minton N.P."/>
            <person name="Grosse-Honebrink A."/>
            <person name="Zhang Y."/>
        </authorList>
    </citation>
    <scope>NUCLEOTIDE SEQUENCE [LARGE SCALE GENOMIC DNA]</scope>
    <source>
        <strain evidence="2 3">BRCS1</strain>
    </source>
</reference>
<keyword evidence="1" id="KW-0732">Signal</keyword>
<protein>
    <recommendedName>
        <fullName evidence="4">Secreted protein</fullName>
    </recommendedName>
</protein>
<feature type="chain" id="PRO_5046601579" description="Secreted protein" evidence="1">
    <location>
        <begin position="21"/>
        <end position="204"/>
    </location>
</feature>
<gene>
    <name evidence="2" type="ORF">F7D13_09225</name>
</gene>
<feature type="signal peptide" evidence="1">
    <location>
        <begin position="1"/>
        <end position="20"/>
    </location>
</feature>
<keyword evidence="3" id="KW-1185">Reference proteome</keyword>
<proteinExistence type="predicted"/>
<sequence length="204" mass="22719">MMKFFLRIGFLLWAFGGVFAARATPIDAPPTLTVGQMHGSCQKTCWTVREGAKGSESLRDSLTLTCLNACFKCFLQLRSCSQSSADSAPSECAAAFLQCYKQSFAERLKSKPLVSFDGGDGHSREMAVKIVGAVNSLEGVPAEDFWIQLKHPGWRKKERRFVKEGGMYDVIVYDTPNGPQTVWFDVKDFYVKNGEEDLRLLAPK</sequence>
<dbReference type="Proteomes" id="UP000424673">
    <property type="component" value="Chromosome"/>
</dbReference>
<accession>A0ABX6EK00</accession>
<evidence type="ECO:0008006" key="4">
    <source>
        <dbReference type="Google" id="ProtNLM"/>
    </source>
</evidence>
<evidence type="ECO:0000313" key="2">
    <source>
        <dbReference type="EMBL" id="QGM94192.1"/>
    </source>
</evidence>
<name>A0ABX6EK00_9HYPH</name>
<reference evidence="3" key="1">
    <citation type="submission" date="2019-09" db="EMBL/GenBank/DDBJ databases">
        <title>Isolation and complete genome sequencing of Methylocystis species.</title>
        <authorList>
            <person name="Rumah B.L."/>
            <person name="Stead C.E."/>
            <person name="Stevens B.C."/>
            <person name="Minton N.P."/>
            <person name="Grosse-Honebrink A."/>
            <person name="Zhang Y."/>
        </authorList>
    </citation>
    <scope>NUCLEOTIDE SEQUENCE [LARGE SCALE GENOMIC DNA]</scope>
    <source>
        <strain evidence="3">BRCS1</strain>
    </source>
</reference>
<evidence type="ECO:0000256" key="1">
    <source>
        <dbReference type="SAM" id="SignalP"/>
    </source>
</evidence>